<comment type="caution">
    <text evidence="1">The sequence shown here is derived from an EMBL/GenBank/DDBJ whole genome shotgun (WGS) entry which is preliminary data.</text>
</comment>
<dbReference type="SUPFAM" id="SSF46894">
    <property type="entry name" value="C-terminal effector domain of the bipartite response regulators"/>
    <property type="match status" value="1"/>
</dbReference>
<accession>A0ABT2TDS2</accession>
<dbReference type="Proteomes" id="UP001652394">
    <property type="component" value="Unassembled WGS sequence"/>
</dbReference>
<proteinExistence type="predicted"/>
<protein>
    <recommendedName>
        <fullName evidence="3">HTH luxR-type domain-containing protein</fullName>
    </recommendedName>
</protein>
<dbReference type="Gene3D" id="1.10.10.10">
    <property type="entry name" value="Winged helix-like DNA-binding domain superfamily/Winged helix DNA-binding domain"/>
    <property type="match status" value="1"/>
</dbReference>
<reference evidence="1 2" key="1">
    <citation type="journal article" date="2021" name="ISME Commun">
        <title>Automated analysis of genomic sequences facilitates high-throughput and comprehensive description of bacteria.</title>
        <authorList>
            <person name="Hitch T.C.A."/>
        </authorList>
    </citation>
    <scope>NUCLEOTIDE SEQUENCE [LARGE SCALE GENOMIC DNA]</scope>
    <source>
        <strain evidence="1 2">H2_18</strain>
    </source>
</reference>
<organism evidence="1 2">
    <name type="scientific">Faecalicatena acetigenes</name>
    <dbReference type="NCBI Taxonomy" id="2981790"/>
    <lineage>
        <taxon>Bacteria</taxon>
        <taxon>Bacillati</taxon>
        <taxon>Bacillota</taxon>
        <taxon>Clostridia</taxon>
        <taxon>Lachnospirales</taxon>
        <taxon>Lachnospiraceae</taxon>
        <taxon>Faecalicatena</taxon>
    </lineage>
</organism>
<dbReference type="EMBL" id="JAOQJX010000022">
    <property type="protein sequence ID" value="MCU6748430.1"/>
    <property type="molecule type" value="Genomic_DNA"/>
</dbReference>
<dbReference type="InterPro" id="IPR036388">
    <property type="entry name" value="WH-like_DNA-bd_sf"/>
</dbReference>
<sequence>MRLGKYLSSLTKPELEELRDLLNLTDDEYPIFEELSHGRSKVYIADRCKICVSTVDNRIRAIRNKLERLQNGGVTGG</sequence>
<dbReference type="InterPro" id="IPR016032">
    <property type="entry name" value="Sig_transdc_resp-reg_C-effctor"/>
</dbReference>
<dbReference type="RefSeq" id="WP_267304237.1">
    <property type="nucleotide sequence ID" value="NZ_JAOQJX010000022.1"/>
</dbReference>
<gene>
    <name evidence="1" type="ORF">OCV51_12320</name>
</gene>
<evidence type="ECO:0000313" key="1">
    <source>
        <dbReference type="EMBL" id="MCU6748430.1"/>
    </source>
</evidence>
<evidence type="ECO:0008006" key="3">
    <source>
        <dbReference type="Google" id="ProtNLM"/>
    </source>
</evidence>
<name>A0ABT2TDS2_9FIRM</name>
<evidence type="ECO:0000313" key="2">
    <source>
        <dbReference type="Proteomes" id="UP001652394"/>
    </source>
</evidence>
<keyword evidence="2" id="KW-1185">Reference proteome</keyword>